<dbReference type="OrthoDB" id="9804721at2"/>
<feature type="domain" description="UspA" evidence="2">
    <location>
        <begin position="184"/>
        <end position="270"/>
    </location>
</feature>
<comment type="similarity">
    <text evidence="1">Belongs to the universal stress protein A family.</text>
</comment>
<dbReference type="STRING" id="69.GLE_4004"/>
<dbReference type="PANTHER" id="PTHR46268:SF15">
    <property type="entry name" value="UNIVERSAL STRESS PROTEIN HP_0031"/>
    <property type="match status" value="1"/>
</dbReference>
<evidence type="ECO:0000313" key="3">
    <source>
        <dbReference type="EMBL" id="ALN59346.1"/>
    </source>
</evidence>
<dbReference type="Gene3D" id="3.40.50.12370">
    <property type="match status" value="1"/>
</dbReference>
<reference evidence="3 4" key="1">
    <citation type="submission" date="2015-11" db="EMBL/GenBank/DDBJ databases">
        <title>Genome sequences of Lysobacter enzymogenes strain C3 and Lysobacter antibioticus ATCC 29479.</title>
        <authorList>
            <person name="Kobayashi D.Y."/>
        </authorList>
    </citation>
    <scope>NUCLEOTIDE SEQUENCE [LARGE SCALE GENOMIC DNA]</scope>
    <source>
        <strain evidence="3 4">C3</strain>
    </source>
</reference>
<dbReference type="EMBL" id="CP013140">
    <property type="protein sequence ID" value="ALN59346.1"/>
    <property type="molecule type" value="Genomic_DNA"/>
</dbReference>
<evidence type="ECO:0000256" key="1">
    <source>
        <dbReference type="ARBA" id="ARBA00008791"/>
    </source>
</evidence>
<sequence>MYKDLLLPMMSGRIPDPALQAARTLCKQWNARLTVLVGVSHAQPEPMAWEYFSGSLGSTMQECAETTVRAMAEAADARLREAGIEYEICRTSLSWATPAQMCMEHARLADVILLEADPPGALHPHRLFGELAASGGRPILSLPTGSGAIAMERALIAWNATREATRAIHDAIPWLQRMRAVEILVVEDGRFQAHAQDALICAHLRRHGVEAQIVRRSSSGGDAGQTIRVYAAESRTDLIVAGAYGHPRVMEMVFGGATRSLLANSPAPVFFSR</sequence>
<dbReference type="KEGG" id="lez:GLE_4004"/>
<organism evidence="3 4">
    <name type="scientific">Lysobacter enzymogenes</name>
    <dbReference type="NCBI Taxonomy" id="69"/>
    <lineage>
        <taxon>Bacteria</taxon>
        <taxon>Pseudomonadati</taxon>
        <taxon>Pseudomonadota</taxon>
        <taxon>Gammaproteobacteria</taxon>
        <taxon>Lysobacterales</taxon>
        <taxon>Lysobacteraceae</taxon>
        <taxon>Lysobacter</taxon>
    </lineage>
</organism>
<accession>A0A0S2DLF3</accession>
<evidence type="ECO:0000313" key="4">
    <source>
        <dbReference type="Proteomes" id="UP000061569"/>
    </source>
</evidence>
<evidence type="ECO:0000259" key="2">
    <source>
        <dbReference type="Pfam" id="PF00582"/>
    </source>
</evidence>
<dbReference type="InterPro" id="IPR006016">
    <property type="entry name" value="UspA"/>
</dbReference>
<dbReference type="SUPFAM" id="SSF52402">
    <property type="entry name" value="Adenine nucleotide alpha hydrolases-like"/>
    <property type="match status" value="2"/>
</dbReference>
<dbReference type="Pfam" id="PF00582">
    <property type="entry name" value="Usp"/>
    <property type="match status" value="1"/>
</dbReference>
<protein>
    <submittedName>
        <fullName evidence="3">Universal stress protein family</fullName>
    </submittedName>
</protein>
<dbReference type="PATRIC" id="fig|69.6.peg.3941"/>
<name>A0A0S2DLF3_LYSEN</name>
<gene>
    <name evidence="3" type="ORF">GLE_4004</name>
</gene>
<dbReference type="CDD" id="cd00293">
    <property type="entry name" value="USP-like"/>
    <property type="match status" value="1"/>
</dbReference>
<dbReference type="PANTHER" id="PTHR46268">
    <property type="entry name" value="STRESS RESPONSE PROTEIN NHAX"/>
    <property type="match status" value="1"/>
</dbReference>
<proteinExistence type="inferred from homology"/>
<dbReference type="Proteomes" id="UP000061569">
    <property type="component" value="Chromosome"/>
</dbReference>
<dbReference type="AlphaFoldDB" id="A0A0S2DLF3"/>